<dbReference type="Gene3D" id="3.50.50.60">
    <property type="entry name" value="FAD/NAD(P)-binding domain"/>
    <property type="match status" value="2"/>
</dbReference>
<accession>A0A2P5HEM1</accession>
<evidence type="ECO:0000313" key="6">
    <source>
        <dbReference type="Proteomes" id="UP000094444"/>
    </source>
</evidence>
<comment type="similarity">
    <text evidence="1">Belongs to the class-II pyridine nucleotide-disulfide oxidoreductase family.</text>
</comment>
<dbReference type="PRINTS" id="PR00469">
    <property type="entry name" value="PNDRDTASEII"/>
</dbReference>
<dbReference type="PANTHER" id="PTHR48105">
    <property type="entry name" value="THIOREDOXIN REDUCTASE 1-RELATED-RELATED"/>
    <property type="match status" value="1"/>
</dbReference>
<reference evidence="5" key="1">
    <citation type="submission" date="2017-09" db="EMBL/GenBank/DDBJ databases">
        <title>Polyketide synthases of a Diaporthe helianthi virulent isolate.</title>
        <authorList>
            <person name="Baroncelli R."/>
        </authorList>
    </citation>
    <scope>NUCLEOTIDE SEQUENCE [LARGE SCALE GENOMIC DNA]</scope>
    <source>
        <strain evidence="5">7/96</strain>
    </source>
</reference>
<keyword evidence="3" id="KW-0560">Oxidoreductase</keyword>
<dbReference type="SUPFAM" id="SSF51905">
    <property type="entry name" value="FAD/NAD(P)-binding domain"/>
    <property type="match status" value="1"/>
</dbReference>
<dbReference type="STRING" id="158607.A0A2P5HEM1"/>
<organism evidence="5 6">
    <name type="scientific">Diaporthe helianthi</name>
    <dbReference type="NCBI Taxonomy" id="158607"/>
    <lineage>
        <taxon>Eukaryota</taxon>
        <taxon>Fungi</taxon>
        <taxon>Dikarya</taxon>
        <taxon>Ascomycota</taxon>
        <taxon>Pezizomycotina</taxon>
        <taxon>Sordariomycetes</taxon>
        <taxon>Sordariomycetidae</taxon>
        <taxon>Diaporthales</taxon>
        <taxon>Diaporthaceae</taxon>
        <taxon>Diaporthe</taxon>
    </lineage>
</organism>
<dbReference type="AlphaFoldDB" id="A0A2P5HEM1"/>
<proteinExistence type="inferred from homology"/>
<evidence type="ECO:0000259" key="4">
    <source>
        <dbReference type="Pfam" id="PF07992"/>
    </source>
</evidence>
<dbReference type="GO" id="GO:0016491">
    <property type="term" value="F:oxidoreductase activity"/>
    <property type="evidence" value="ECO:0007669"/>
    <property type="project" value="UniProtKB-KW"/>
</dbReference>
<dbReference type="InterPro" id="IPR036188">
    <property type="entry name" value="FAD/NAD-bd_sf"/>
</dbReference>
<dbReference type="Pfam" id="PF07992">
    <property type="entry name" value="Pyr_redox_2"/>
    <property type="match status" value="1"/>
</dbReference>
<evidence type="ECO:0000256" key="2">
    <source>
        <dbReference type="ARBA" id="ARBA00022630"/>
    </source>
</evidence>
<sequence>MAPKIVDVLIIGGGPAGLAVASTIVRQLGTGILFDSGVYRNARAHHMYGVPGCDYLAPEAYRMKAKGDILRRYDTVEFKRAYIETIRKLENGNFQATDGWANVYEGRKVVIATGVKDLLPQIEGFDFCWGRGVFPDLFCHGYEDQGSSAGLFAFEILGNVGAVTEVGNTALQLSKNLRIYTNGEEEFASKLKNSAWRPDSQSRVTIESRPIRSIRMLSDHTSQLMVTMDDGTQFEESYVVYQPPLKINGSFAKQLGLKTGQQGEIQVSSPYCETSVPGVYACGDAASQERIVPTAIYGGALAGRGIIAVLQAEKAKTK</sequence>
<feature type="domain" description="FAD/NAD(P)-binding" evidence="4">
    <location>
        <begin position="7"/>
        <end position="297"/>
    </location>
</feature>
<dbReference type="InParanoid" id="A0A2P5HEM1"/>
<protein>
    <recommendedName>
        <fullName evidence="4">FAD/NAD(P)-binding domain-containing protein</fullName>
    </recommendedName>
</protein>
<dbReference type="InterPro" id="IPR023753">
    <property type="entry name" value="FAD/NAD-binding_dom"/>
</dbReference>
<gene>
    <name evidence="5" type="ORF">DHEL01_v212900</name>
</gene>
<dbReference type="GO" id="GO:0097237">
    <property type="term" value="P:cellular response to toxic substance"/>
    <property type="evidence" value="ECO:0007669"/>
    <property type="project" value="UniProtKB-ARBA"/>
</dbReference>
<dbReference type="Proteomes" id="UP000094444">
    <property type="component" value="Unassembled WGS sequence"/>
</dbReference>
<keyword evidence="6" id="KW-1185">Reference proteome</keyword>
<keyword evidence="2" id="KW-0285">Flavoprotein</keyword>
<comment type="caution">
    <text evidence="5">The sequence shown here is derived from an EMBL/GenBank/DDBJ whole genome shotgun (WGS) entry which is preliminary data.</text>
</comment>
<dbReference type="PRINTS" id="PR00368">
    <property type="entry name" value="FADPNR"/>
</dbReference>
<evidence type="ECO:0000313" key="5">
    <source>
        <dbReference type="EMBL" id="POS68706.1"/>
    </source>
</evidence>
<dbReference type="OrthoDB" id="10260355at2759"/>
<evidence type="ECO:0000256" key="3">
    <source>
        <dbReference type="ARBA" id="ARBA00023002"/>
    </source>
</evidence>
<name>A0A2P5HEM1_DIAHE</name>
<dbReference type="EMBL" id="MAVT02003375">
    <property type="protein sequence ID" value="POS68706.1"/>
    <property type="molecule type" value="Genomic_DNA"/>
</dbReference>
<dbReference type="InterPro" id="IPR050097">
    <property type="entry name" value="Ferredoxin-NADP_redctase_2"/>
</dbReference>
<evidence type="ECO:0000256" key="1">
    <source>
        <dbReference type="ARBA" id="ARBA00009333"/>
    </source>
</evidence>